<reference evidence="1 2" key="1">
    <citation type="submission" date="2015-10" db="EMBL/GenBank/DDBJ databases">
        <title>Draft genome sequence of pyrrolomycin-producing Streptomyces vitaminophilus.</title>
        <authorList>
            <person name="Graham D.E."/>
            <person name="Mahan K.M."/>
            <person name="Klingeman D.M."/>
            <person name="Hettich R.L."/>
            <person name="Parry R.J."/>
        </authorList>
    </citation>
    <scope>NUCLEOTIDE SEQUENCE [LARGE SCALE GENOMIC DNA]</scope>
    <source>
        <strain evidence="1 2">ATCC 31673</strain>
    </source>
</reference>
<evidence type="ECO:0000313" key="1">
    <source>
        <dbReference type="EMBL" id="KRV48185.1"/>
    </source>
</evidence>
<dbReference type="RefSeq" id="WP_018385312.1">
    <property type="nucleotide sequence ID" value="NZ_LLZU01000028.1"/>
</dbReference>
<evidence type="ECO:0000313" key="2">
    <source>
        <dbReference type="Proteomes" id="UP000050867"/>
    </source>
</evidence>
<dbReference type="Proteomes" id="UP000050867">
    <property type="component" value="Unassembled WGS sequence"/>
</dbReference>
<name>A0A0T6LQG9_WENVI</name>
<dbReference type="EMBL" id="LLZU01000028">
    <property type="protein sequence ID" value="KRV48185.1"/>
    <property type="molecule type" value="Genomic_DNA"/>
</dbReference>
<comment type="caution">
    <text evidence="1">The sequence shown here is derived from an EMBL/GenBank/DDBJ whole genome shotgun (WGS) entry which is preliminary data.</text>
</comment>
<organism evidence="1 2">
    <name type="scientific">Wenjunlia vitaminophila</name>
    <name type="common">Streptomyces vitaminophilus</name>
    <dbReference type="NCBI Taxonomy" id="76728"/>
    <lineage>
        <taxon>Bacteria</taxon>
        <taxon>Bacillati</taxon>
        <taxon>Actinomycetota</taxon>
        <taxon>Actinomycetes</taxon>
        <taxon>Kitasatosporales</taxon>
        <taxon>Streptomycetaceae</taxon>
        <taxon>Wenjunlia</taxon>
    </lineage>
</organism>
<dbReference type="AlphaFoldDB" id="A0A0T6LQG9"/>
<accession>A0A0T6LQG9</accession>
<protein>
    <submittedName>
        <fullName evidence="1">Uncharacterized protein</fullName>
    </submittedName>
</protein>
<sequence>MPFSGESLLVVTDDVRLVAPTAFPALPERTAWLVATRTVRPPPPLEAADRLRLAPLSRAAVEELGTDLIGTRPAQDLLALVVGAGGPTRWPPRPRTGS</sequence>
<keyword evidence="2" id="KW-1185">Reference proteome</keyword>
<gene>
    <name evidence="1" type="ORF">AQ490_26360</name>
</gene>
<proteinExistence type="predicted"/>